<dbReference type="PANTHER" id="PTHR43434">
    <property type="entry name" value="PHOSPHOGLYCOLATE PHOSPHATASE"/>
    <property type="match status" value="1"/>
</dbReference>
<dbReference type="GeneID" id="75182480"/>
<dbReference type="InterPro" id="IPR036412">
    <property type="entry name" value="HAD-like_sf"/>
</dbReference>
<dbReference type="EMBL" id="RCIY01000065">
    <property type="protein sequence ID" value="TGG81737.1"/>
    <property type="molecule type" value="Genomic_DNA"/>
</dbReference>
<dbReference type="Gene3D" id="1.10.150.240">
    <property type="entry name" value="Putative phosphatase, domain 2"/>
    <property type="match status" value="1"/>
</dbReference>
<dbReference type="GO" id="GO:0008967">
    <property type="term" value="F:phosphoglycolate phosphatase activity"/>
    <property type="evidence" value="ECO:0007669"/>
    <property type="project" value="TreeGrafter"/>
</dbReference>
<dbReference type="SFLD" id="SFLDS00003">
    <property type="entry name" value="Haloacid_Dehalogenase"/>
    <property type="match status" value="1"/>
</dbReference>
<dbReference type="SFLD" id="SFLDG01129">
    <property type="entry name" value="C1.5:_HAD__Beta-PGM__Phosphata"/>
    <property type="match status" value="1"/>
</dbReference>
<dbReference type="Gene3D" id="3.40.50.1000">
    <property type="entry name" value="HAD superfamily/HAD-like"/>
    <property type="match status" value="1"/>
</dbReference>
<comment type="caution">
    <text evidence="1">The sequence shown here is derived from an EMBL/GenBank/DDBJ whole genome shotgun (WGS) entry which is preliminary data.</text>
</comment>
<evidence type="ECO:0000313" key="1">
    <source>
        <dbReference type="EMBL" id="TGG81737.1"/>
    </source>
</evidence>
<organism evidence="1 2">
    <name type="scientific">Streptomyces albus</name>
    <dbReference type="NCBI Taxonomy" id="1888"/>
    <lineage>
        <taxon>Bacteria</taxon>
        <taxon>Bacillati</taxon>
        <taxon>Actinomycetota</taxon>
        <taxon>Actinomycetes</taxon>
        <taxon>Kitasatosporales</taxon>
        <taxon>Streptomycetaceae</taxon>
        <taxon>Streptomyces</taxon>
    </lineage>
</organism>
<accession>A0A8H1LGC1</accession>
<dbReference type="Proteomes" id="UP000298111">
    <property type="component" value="Unassembled WGS sequence"/>
</dbReference>
<sequence length="236" mass="24867">MTRNDSVLVLWDVDHTLLSVGGVSRSIYEHAFNATTGRPLRDLASMAGRTERAIITETLQLNGIEASPALVSDFYSALGVAAQELEGEMRNAGHSLPGAREAIAAFDSKNAVQSVVTGNIRPIARTKLSAFGLVDGLDLEVGGYGDDGSDRADLVRLARERVEEKYSIHFTGKRTFVIGDTPHDIKGAHDAGALAVGVATGPSPAEALRAAGADLVLADLTDSEPLFRAVLDSRGS</sequence>
<dbReference type="InterPro" id="IPR050155">
    <property type="entry name" value="HAD-like_hydrolase_sf"/>
</dbReference>
<dbReference type="Pfam" id="PF12710">
    <property type="entry name" value="HAD"/>
    <property type="match status" value="1"/>
</dbReference>
<name>A0A8H1LGC1_9ACTN</name>
<reference evidence="1 2" key="1">
    <citation type="submission" date="2018-10" db="EMBL/GenBank/DDBJ databases">
        <title>Isolation of pseudouridimycin from Streptomyces albus DSM 40763.</title>
        <authorList>
            <person name="Rosenqvist P."/>
            <person name="Metsae-Ketelae M."/>
            <person name="Virta P."/>
        </authorList>
    </citation>
    <scope>NUCLEOTIDE SEQUENCE [LARGE SCALE GENOMIC DNA]</scope>
    <source>
        <strain evidence="1 2">DSM 40763</strain>
    </source>
</reference>
<dbReference type="AlphaFoldDB" id="A0A8H1LGC1"/>
<dbReference type="InterPro" id="IPR023198">
    <property type="entry name" value="PGP-like_dom2"/>
</dbReference>
<protein>
    <submittedName>
        <fullName evidence="1">HAD family hydrolase</fullName>
    </submittedName>
</protein>
<dbReference type="GO" id="GO:0006281">
    <property type="term" value="P:DNA repair"/>
    <property type="evidence" value="ECO:0007669"/>
    <property type="project" value="TreeGrafter"/>
</dbReference>
<gene>
    <name evidence="1" type="ORF">D8771_19340</name>
</gene>
<evidence type="ECO:0000313" key="2">
    <source>
        <dbReference type="Proteomes" id="UP000298111"/>
    </source>
</evidence>
<keyword evidence="1" id="KW-0378">Hydrolase</keyword>
<dbReference type="PANTHER" id="PTHR43434:SF1">
    <property type="entry name" value="PHOSPHOGLYCOLATE PHOSPHATASE"/>
    <property type="match status" value="1"/>
</dbReference>
<dbReference type="RefSeq" id="WP_078659674.1">
    <property type="nucleotide sequence ID" value="NZ_BBQG01000007.1"/>
</dbReference>
<dbReference type="InterPro" id="IPR023214">
    <property type="entry name" value="HAD_sf"/>
</dbReference>
<proteinExistence type="predicted"/>
<dbReference type="SUPFAM" id="SSF56784">
    <property type="entry name" value="HAD-like"/>
    <property type="match status" value="1"/>
</dbReference>